<gene>
    <name evidence="1" type="ORF">EG799_04570</name>
</gene>
<dbReference type="CDD" id="cd10446">
    <property type="entry name" value="GIY-YIG_unchar_1"/>
    <property type="match status" value="1"/>
</dbReference>
<dbReference type="OrthoDB" id="89044at2"/>
<comment type="caution">
    <text evidence="1">The sequence shown here is derived from an EMBL/GenBank/DDBJ whole genome shotgun (WGS) entry which is preliminary data.</text>
</comment>
<sequence>MALTFNMVLKNGGLDPFNVRLMRHQHVADSGLTPYALWRDDRAEFERYQSAQRANRREYFASRYWASFVVPPDGSTMFAGMYEVFGSSPAPDDWVDPLYRLSRLQMNLELDLYECSRLPAFDPFIGCLKVEWGPGARSWAQRADSNTGDKPIVELTQTFREPDFPGFTHFVENLASLPSLPPSWVATLSASRGVYLLTCPRTREQYVGAAHGFEGFWGRWQSYIATGHGGNVGLKSRDPSDYQVSILEVAGSAATVEQIIAMEQLWKRKLQSREMGLNKN</sequence>
<evidence type="ECO:0000313" key="1">
    <source>
        <dbReference type="EMBL" id="RPF70972.1"/>
    </source>
</evidence>
<dbReference type="Gene3D" id="3.40.1440.10">
    <property type="entry name" value="GIY-YIG endonuclease"/>
    <property type="match status" value="1"/>
</dbReference>
<protein>
    <submittedName>
        <fullName evidence="1">GIY-YIG nuclease family protein</fullName>
    </submittedName>
</protein>
<keyword evidence="2" id="KW-1185">Reference proteome</keyword>
<reference evidence="1 2" key="1">
    <citation type="submission" date="2018-11" db="EMBL/GenBank/DDBJ databases">
        <title>Erythrobacter spongiae sp. nov., isolated from a marine sponge.</title>
        <authorList>
            <person name="Zhuang L."/>
            <person name="Luo L."/>
        </authorList>
    </citation>
    <scope>NUCLEOTIDE SEQUENCE [LARGE SCALE GENOMIC DNA]</scope>
    <source>
        <strain evidence="1 2">HN-E23</strain>
    </source>
</reference>
<dbReference type="SUPFAM" id="SSF82771">
    <property type="entry name" value="GIY-YIG endonuclease"/>
    <property type="match status" value="1"/>
</dbReference>
<organism evidence="1 2">
    <name type="scientific">Aurantiacibacter spongiae</name>
    <dbReference type="NCBI Taxonomy" id="2488860"/>
    <lineage>
        <taxon>Bacteria</taxon>
        <taxon>Pseudomonadati</taxon>
        <taxon>Pseudomonadota</taxon>
        <taxon>Alphaproteobacteria</taxon>
        <taxon>Sphingomonadales</taxon>
        <taxon>Erythrobacteraceae</taxon>
        <taxon>Aurantiacibacter</taxon>
    </lineage>
</organism>
<dbReference type="AlphaFoldDB" id="A0A3N5DH25"/>
<dbReference type="InterPro" id="IPR035901">
    <property type="entry name" value="GIY-YIG_endonuc_sf"/>
</dbReference>
<dbReference type="Proteomes" id="UP000275232">
    <property type="component" value="Unassembled WGS sequence"/>
</dbReference>
<name>A0A3N5DH25_9SPHN</name>
<dbReference type="EMBL" id="RPFZ01000001">
    <property type="protein sequence ID" value="RPF70972.1"/>
    <property type="molecule type" value="Genomic_DNA"/>
</dbReference>
<dbReference type="RefSeq" id="WP_123878969.1">
    <property type="nucleotide sequence ID" value="NZ_RPFZ01000001.1"/>
</dbReference>
<accession>A0A3N5DH25</accession>
<proteinExistence type="predicted"/>
<evidence type="ECO:0000313" key="2">
    <source>
        <dbReference type="Proteomes" id="UP000275232"/>
    </source>
</evidence>